<dbReference type="InterPro" id="IPR029045">
    <property type="entry name" value="ClpP/crotonase-like_dom_sf"/>
</dbReference>
<sequence>MTRSLPPFWPSVFHRCGVIFFGTLTFFFTLGVVGFSATIFFALLGILLAPASETSPYEHVSGKESSRDRILRIDITGPILGSPQNEEDTFFAPLVGVTYGYEVQRQLAEAAKDETIKAVFVNISTPGGTIFGSQAIAAGIRSYRAATQKPVYAFIEGISASGGVWAMVTADQIYADHGSMIGSIGILGPSVFYYDRPTSLDHGLLMGGVTANSIEERTLSAGRGKDIGNPFRRLTPQEIEVLQAGLEQEYSKFINHLAQARGIDPNVIRNEMGAMIFSNDQAQSYGLIDGTRSRQETLSALASAAHLKEGEYAIVRFRRDRSPLINQLFGIQSPPPAPELQQAWKQEQLCALSQLRALAYYGSLSCHRQ</sequence>
<keyword evidence="3" id="KW-0378">Hydrolase</keyword>
<dbReference type="KEGG" id="tsq:D3A95_10705"/>
<gene>
    <name evidence="7" type="ORF">D3A95_10705</name>
</gene>
<keyword evidence="8" id="KW-1185">Reference proteome</keyword>
<name>A0A3B7MMQ8_9CYAN</name>
<protein>
    <submittedName>
        <fullName evidence="7">S49 family peptidase</fullName>
    </submittedName>
</protein>
<keyword evidence="5" id="KW-0472">Membrane</keyword>
<dbReference type="CDD" id="cd07023">
    <property type="entry name" value="S49_Sppa_N_C"/>
    <property type="match status" value="1"/>
</dbReference>
<dbReference type="Gene3D" id="6.20.330.10">
    <property type="match status" value="1"/>
</dbReference>
<dbReference type="Gene3D" id="3.90.226.10">
    <property type="entry name" value="2-enoyl-CoA Hydratase, Chain A, domain 1"/>
    <property type="match status" value="1"/>
</dbReference>
<evidence type="ECO:0000313" key="8">
    <source>
        <dbReference type="Proteomes" id="UP000261812"/>
    </source>
</evidence>
<dbReference type="EMBL" id="CP032152">
    <property type="protein sequence ID" value="AXY68376.1"/>
    <property type="molecule type" value="Genomic_DNA"/>
</dbReference>
<evidence type="ECO:0000256" key="1">
    <source>
        <dbReference type="ARBA" id="ARBA00008683"/>
    </source>
</evidence>
<evidence type="ECO:0000256" key="2">
    <source>
        <dbReference type="ARBA" id="ARBA00022670"/>
    </source>
</evidence>
<dbReference type="InterPro" id="IPR002142">
    <property type="entry name" value="Peptidase_S49"/>
</dbReference>
<dbReference type="PANTHER" id="PTHR42987">
    <property type="entry name" value="PEPTIDASE S49"/>
    <property type="match status" value="1"/>
</dbReference>
<dbReference type="Pfam" id="PF01343">
    <property type="entry name" value="Peptidase_S49"/>
    <property type="match status" value="1"/>
</dbReference>
<evidence type="ECO:0000259" key="6">
    <source>
        <dbReference type="Pfam" id="PF01343"/>
    </source>
</evidence>
<dbReference type="GO" id="GO:0006508">
    <property type="term" value="P:proteolysis"/>
    <property type="evidence" value="ECO:0007669"/>
    <property type="project" value="UniProtKB-KW"/>
</dbReference>
<accession>A0A3B7MMQ8</accession>
<keyword evidence="5" id="KW-1133">Transmembrane helix</keyword>
<evidence type="ECO:0000256" key="4">
    <source>
        <dbReference type="ARBA" id="ARBA00022825"/>
    </source>
</evidence>
<keyword evidence="4" id="KW-0720">Serine protease</keyword>
<evidence type="ECO:0000313" key="7">
    <source>
        <dbReference type="EMBL" id="AXY68376.1"/>
    </source>
</evidence>
<proteinExistence type="inferred from homology"/>
<feature type="domain" description="Peptidase S49" evidence="6">
    <location>
        <begin position="146"/>
        <end position="307"/>
    </location>
</feature>
<evidence type="ECO:0000256" key="5">
    <source>
        <dbReference type="SAM" id="Phobius"/>
    </source>
</evidence>
<comment type="similarity">
    <text evidence="1">Belongs to the peptidase S49 family.</text>
</comment>
<evidence type="ECO:0000256" key="3">
    <source>
        <dbReference type="ARBA" id="ARBA00022801"/>
    </source>
</evidence>
<dbReference type="SUPFAM" id="SSF52096">
    <property type="entry name" value="ClpP/crotonase"/>
    <property type="match status" value="1"/>
</dbReference>
<reference evidence="8" key="1">
    <citation type="submission" date="2018-09" db="EMBL/GenBank/DDBJ databases">
        <title>Complete genome sequence of thermophilic cyanobacteria strain Thermosynechococcus elongatus PKUAC-SCTE542.</title>
        <authorList>
            <person name="Liang Y."/>
            <person name="Tang J."/>
            <person name="Daroch M."/>
        </authorList>
    </citation>
    <scope>NUCLEOTIDE SEQUENCE [LARGE SCALE GENOMIC DNA]</scope>
    <source>
        <strain evidence="8">E542</strain>
    </source>
</reference>
<dbReference type="PANTHER" id="PTHR42987:SF4">
    <property type="entry name" value="PROTEASE SOHB-RELATED"/>
    <property type="match status" value="1"/>
</dbReference>
<dbReference type="AlphaFoldDB" id="A0A3B7MMQ8"/>
<dbReference type="RefSeq" id="WP_181494974.1">
    <property type="nucleotide sequence ID" value="NZ_CP032152.1"/>
</dbReference>
<dbReference type="InterPro" id="IPR047272">
    <property type="entry name" value="S49_SppA_C"/>
</dbReference>
<feature type="transmembrane region" description="Helical" evidence="5">
    <location>
        <begin position="20"/>
        <end position="49"/>
    </location>
</feature>
<keyword evidence="2" id="KW-0645">Protease</keyword>
<organism evidence="7 8">
    <name type="scientific">Thermosynechococcus sichuanensis E542</name>
    <dbReference type="NCBI Taxonomy" id="2016101"/>
    <lineage>
        <taxon>Bacteria</taxon>
        <taxon>Bacillati</taxon>
        <taxon>Cyanobacteriota</taxon>
        <taxon>Cyanophyceae</taxon>
        <taxon>Acaryochloridales</taxon>
        <taxon>Thermosynechococcaceae</taxon>
        <taxon>Thermosynechococcus</taxon>
        <taxon>Thermosynechococcus sichuanensis</taxon>
    </lineage>
</organism>
<dbReference type="Proteomes" id="UP000261812">
    <property type="component" value="Chromosome"/>
</dbReference>
<keyword evidence="5" id="KW-0812">Transmembrane</keyword>
<dbReference type="GO" id="GO:0008236">
    <property type="term" value="F:serine-type peptidase activity"/>
    <property type="evidence" value="ECO:0007669"/>
    <property type="project" value="UniProtKB-KW"/>
</dbReference>